<dbReference type="NCBIfam" id="TIGR00753">
    <property type="entry name" value="undec_PP_bacA"/>
    <property type="match status" value="1"/>
</dbReference>
<feature type="transmembrane region" description="Helical" evidence="14">
    <location>
        <begin position="246"/>
        <end position="265"/>
    </location>
</feature>
<comment type="miscellaneous">
    <text evidence="14">Bacitracin is thought to be involved in the inhibition of peptidoglycan synthesis by sequestering undecaprenyl diphosphate, thereby reducing the pool of lipid carrier available.</text>
</comment>
<comment type="similarity">
    <text evidence="2 14">Belongs to the UppP family.</text>
</comment>
<dbReference type="RefSeq" id="WP_046858235.1">
    <property type="nucleotide sequence ID" value="NZ_CP011412.1"/>
</dbReference>
<keyword evidence="6 14" id="KW-0812">Transmembrane</keyword>
<dbReference type="KEGG" id="seds:AAY24_01860"/>
<dbReference type="GO" id="GO:0005886">
    <property type="term" value="C:plasma membrane"/>
    <property type="evidence" value="ECO:0007669"/>
    <property type="project" value="UniProtKB-SubCell"/>
</dbReference>
<feature type="transmembrane region" description="Helical" evidence="14">
    <location>
        <begin position="86"/>
        <end position="105"/>
    </location>
</feature>
<dbReference type="HAMAP" id="MF_01006">
    <property type="entry name" value="Undec_diphosphatase"/>
    <property type="match status" value="1"/>
</dbReference>
<dbReference type="EMBL" id="CP011412">
    <property type="protein sequence ID" value="AKH19296.1"/>
    <property type="molecule type" value="Genomic_DNA"/>
</dbReference>
<keyword evidence="7 14" id="KW-0378">Hydrolase</keyword>
<dbReference type="InterPro" id="IPR003824">
    <property type="entry name" value="UppP"/>
</dbReference>
<dbReference type="Proteomes" id="UP000034410">
    <property type="component" value="Chromosome"/>
</dbReference>
<name>A0A0F7JS60_9GAMM</name>
<dbReference type="AlphaFoldDB" id="A0A0F7JS60"/>
<dbReference type="NCBIfam" id="NF001393">
    <property type="entry name" value="PRK00281.2-4"/>
    <property type="match status" value="1"/>
</dbReference>
<keyword evidence="5 14" id="KW-1003">Cell membrane</keyword>
<sequence>MDSLQIFILAIVQGLTEFLPISSSAHLILTPMLFGYQDQGLGFDVAVHLGSLLAVTTFFRHELLDMAGDFFRSVIKGAPPTQNSQMVWLLILATLPIMAAGLLFFSEVEHELRSIWVIAAATILFGLLLYWYDRNGSRTRDEYSTSWRDALIIGLFQVLALIPGTSRSGITITAGMMLGLTREAASRFSFLLSIPTIVMSGSLVTLELIIHQEPVDWQAMLVGALFSFVSAYLCIRLFLHVIDRIGMLPFVIYRLLLGAVLIWIAL</sequence>
<dbReference type="GO" id="GO:0008360">
    <property type="term" value="P:regulation of cell shape"/>
    <property type="evidence" value="ECO:0007669"/>
    <property type="project" value="UniProtKB-KW"/>
</dbReference>
<dbReference type="Pfam" id="PF02673">
    <property type="entry name" value="BacA"/>
    <property type="match status" value="1"/>
</dbReference>
<dbReference type="GO" id="GO:0050380">
    <property type="term" value="F:undecaprenyl-diphosphatase activity"/>
    <property type="evidence" value="ECO:0007669"/>
    <property type="project" value="UniProtKB-UniRule"/>
</dbReference>
<dbReference type="GO" id="GO:0071555">
    <property type="term" value="P:cell wall organization"/>
    <property type="evidence" value="ECO:0007669"/>
    <property type="project" value="UniProtKB-KW"/>
</dbReference>
<evidence type="ECO:0000256" key="5">
    <source>
        <dbReference type="ARBA" id="ARBA00022475"/>
    </source>
</evidence>
<feature type="transmembrane region" description="Helical" evidence="14">
    <location>
        <begin position="6"/>
        <end position="29"/>
    </location>
</feature>
<evidence type="ECO:0000256" key="3">
    <source>
        <dbReference type="ARBA" id="ARBA00012374"/>
    </source>
</evidence>
<comment type="subcellular location">
    <subcellularLocation>
        <location evidence="1 14">Cell membrane</location>
        <topology evidence="1 14">Multi-pass membrane protein</topology>
    </subcellularLocation>
</comment>
<comment type="catalytic activity">
    <reaction evidence="13 14">
        <text>di-trans,octa-cis-undecaprenyl diphosphate + H2O = di-trans,octa-cis-undecaprenyl phosphate + phosphate + H(+)</text>
        <dbReference type="Rhea" id="RHEA:28094"/>
        <dbReference type="ChEBI" id="CHEBI:15377"/>
        <dbReference type="ChEBI" id="CHEBI:15378"/>
        <dbReference type="ChEBI" id="CHEBI:43474"/>
        <dbReference type="ChEBI" id="CHEBI:58405"/>
        <dbReference type="ChEBI" id="CHEBI:60392"/>
        <dbReference type="EC" id="3.6.1.27"/>
    </reaction>
</comment>
<evidence type="ECO:0000256" key="8">
    <source>
        <dbReference type="ARBA" id="ARBA00022989"/>
    </source>
</evidence>
<evidence type="ECO:0000256" key="9">
    <source>
        <dbReference type="ARBA" id="ARBA00023136"/>
    </source>
</evidence>
<feature type="transmembrane region" description="Helical" evidence="14">
    <location>
        <begin position="190"/>
        <end position="211"/>
    </location>
</feature>
<evidence type="ECO:0000256" key="10">
    <source>
        <dbReference type="ARBA" id="ARBA00023251"/>
    </source>
</evidence>
<dbReference type="PANTHER" id="PTHR30622">
    <property type="entry name" value="UNDECAPRENYL-DIPHOSPHATASE"/>
    <property type="match status" value="1"/>
</dbReference>
<feature type="transmembrane region" description="Helical" evidence="14">
    <location>
        <begin position="152"/>
        <end position="178"/>
    </location>
</feature>
<dbReference type="GO" id="GO:0009252">
    <property type="term" value="P:peptidoglycan biosynthetic process"/>
    <property type="evidence" value="ECO:0007669"/>
    <property type="project" value="UniProtKB-KW"/>
</dbReference>
<dbReference type="EC" id="3.6.1.27" evidence="3 14"/>
<organism evidence="15 16">
    <name type="scientific">Sedimenticola thiotaurini</name>
    <dbReference type="NCBI Taxonomy" id="1543721"/>
    <lineage>
        <taxon>Bacteria</taxon>
        <taxon>Pseudomonadati</taxon>
        <taxon>Pseudomonadota</taxon>
        <taxon>Gammaproteobacteria</taxon>
        <taxon>Chromatiales</taxon>
        <taxon>Sedimenticolaceae</taxon>
        <taxon>Sedimenticola</taxon>
    </lineage>
</organism>
<evidence type="ECO:0000256" key="11">
    <source>
        <dbReference type="ARBA" id="ARBA00032707"/>
    </source>
</evidence>
<comment type="function">
    <text evidence="14">Catalyzes the dephosphorylation of undecaprenyl diphosphate (UPP). Confers resistance to bacitracin.</text>
</comment>
<evidence type="ECO:0000256" key="14">
    <source>
        <dbReference type="HAMAP-Rule" id="MF_01006"/>
    </source>
</evidence>
<keyword evidence="9 14" id="KW-0472">Membrane</keyword>
<dbReference type="OrthoDB" id="9808289at2"/>
<protein>
    <recommendedName>
        <fullName evidence="4 14">Undecaprenyl-diphosphatase</fullName>
        <ecNumber evidence="3 14">3.6.1.27</ecNumber>
    </recommendedName>
    <alternativeName>
        <fullName evidence="12 14">Bacitracin resistance protein</fullName>
    </alternativeName>
    <alternativeName>
        <fullName evidence="11 14">Undecaprenyl pyrophosphate phosphatase</fullName>
    </alternativeName>
</protein>
<evidence type="ECO:0000256" key="4">
    <source>
        <dbReference type="ARBA" id="ARBA00021581"/>
    </source>
</evidence>
<evidence type="ECO:0000313" key="16">
    <source>
        <dbReference type="Proteomes" id="UP000034410"/>
    </source>
</evidence>
<dbReference type="PATRIC" id="fig|1543721.4.peg.395"/>
<gene>
    <name evidence="14" type="primary">uppP</name>
    <name evidence="15" type="ORF">AAY24_01860</name>
</gene>
<feature type="transmembrane region" description="Helical" evidence="14">
    <location>
        <begin position="217"/>
        <end position="239"/>
    </location>
</feature>
<keyword evidence="10 14" id="KW-0046">Antibiotic resistance</keyword>
<keyword evidence="14" id="KW-0961">Cell wall biogenesis/degradation</keyword>
<evidence type="ECO:0000256" key="2">
    <source>
        <dbReference type="ARBA" id="ARBA00010621"/>
    </source>
</evidence>
<proteinExistence type="inferred from homology"/>
<evidence type="ECO:0000256" key="1">
    <source>
        <dbReference type="ARBA" id="ARBA00004651"/>
    </source>
</evidence>
<reference evidence="15 16" key="1">
    <citation type="journal article" date="2015" name="Genome Announc.">
        <title>Complete Genome Sequence of Sedimenticola thiotaurini Strain SIP-G1, a Polyphosphate- and Polyhydroxyalkanoate-Accumulating Sulfur-Oxidizing Gammaproteobacterium Isolated from Salt Marsh Sediments.</title>
        <authorList>
            <person name="Flood B.E."/>
            <person name="Jones D.S."/>
            <person name="Bailey J.V."/>
        </authorList>
    </citation>
    <scope>NUCLEOTIDE SEQUENCE [LARGE SCALE GENOMIC DNA]</scope>
    <source>
        <strain evidence="15 16">SIP-G1</strain>
    </source>
</reference>
<accession>A0A0F7JS60</accession>
<evidence type="ECO:0000256" key="12">
    <source>
        <dbReference type="ARBA" id="ARBA00032932"/>
    </source>
</evidence>
<keyword evidence="16" id="KW-1185">Reference proteome</keyword>
<feature type="transmembrane region" description="Helical" evidence="14">
    <location>
        <begin position="112"/>
        <end position="132"/>
    </location>
</feature>
<keyword evidence="8 14" id="KW-1133">Transmembrane helix</keyword>
<evidence type="ECO:0000256" key="7">
    <source>
        <dbReference type="ARBA" id="ARBA00022801"/>
    </source>
</evidence>
<evidence type="ECO:0000256" key="6">
    <source>
        <dbReference type="ARBA" id="ARBA00022692"/>
    </source>
</evidence>
<evidence type="ECO:0000313" key="15">
    <source>
        <dbReference type="EMBL" id="AKH19296.1"/>
    </source>
</evidence>
<keyword evidence="14" id="KW-0573">Peptidoglycan synthesis</keyword>
<evidence type="ECO:0000256" key="13">
    <source>
        <dbReference type="ARBA" id="ARBA00047594"/>
    </source>
</evidence>
<keyword evidence="14" id="KW-0133">Cell shape</keyword>
<dbReference type="PANTHER" id="PTHR30622:SF4">
    <property type="entry name" value="UNDECAPRENYL-DIPHOSPHATASE"/>
    <property type="match status" value="1"/>
</dbReference>
<dbReference type="GO" id="GO:0046677">
    <property type="term" value="P:response to antibiotic"/>
    <property type="evidence" value="ECO:0007669"/>
    <property type="project" value="UniProtKB-UniRule"/>
</dbReference>